<evidence type="ECO:0000313" key="2">
    <source>
        <dbReference type="Proteomes" id="UP000269396"/>
    </source>
</evidence>
<gene>
    <name evidence="1" type="ORF">SMTD_LOCUS11478</name>
</gene>
<reference evidence="1 2" key="1">
    <citation type="submission" date="2018-11" db="EMBL/GenBank/DDBJ databases">
        <authorList>
            <consortium name="Pathogen Informatics"/>
        </authorList>
    </citation>
    <scope>NUCLEOTIDE SEQUENCE [LARGE SCALE GENOMIC DNA]</scope>
    <source>
        <strain>Denwood</strain>
        <strain evidence="2">Zambia</strain>
    </source>
</reference>
<accession>A0A183PAU2</accession>
<sequence>MVNLMLIYDDKYYYFVYHNKFYFLYQIYQQHTMHKQTNVLIEKSIKSLIIIKWIHILNIDQFV</sequence>
<dbReference type="EMBL" id="UZAL01031501">
    <property type="protein sequence ID" value="VDP58299.1"/>
    <property type="molecule type" value="Genomic_DNA"/>
</dbReference>
<dbReference type="AlphaFoldDB" id="A0A183PAU2"/>
<dbReference type="Proteomes" id="UP000269396">
    <property type="component" value="Unassembled WGS sequence"/>
</dbReference>
<protein>
    <submittedName>
        <fullName evidence="1">Uncharacterized protein</fullName>
    </submittedName>
</protein>
<evidence type="ECO:0000313" key="1">
    <source>
        <dbReference type="EMBL" id="VDP58299.1"/>
    </source>
</evidence>
<organism evidence="1 2">
    <name type="scientific">Schistosoma mattheei</name>
    <dbReference type="NCBI Taxonomy" id="31246"/>
    <lineage>
        <taxon>Eukaryota</taxon>
        <taxon>Metazoa</taxon>
        <taxon>Spiralia</taxon>
        <taxon>Lophotrochozoa</taxon>
        <taxon>Platyhelminthes</taxon>
        <taxon>Trematoda</taxon>
        <taxon>Digenea</taxon>
        <taxon>Strigeidida</taxon>
        <taxon>Schistosomatoidea</taxon>
        <taxon>Schistosomatidae</taxon>
        <taxon>Schistosoma</taxon>
    </lineage>
</organism>
<proteinExistence type="predicted"/>
<keyword evidence="2" id="KW-1185">Reference proteome</keyword>
<name>A0A183PAU2_9TREM</name>